<reference evidence="3" key="2">
    <citation type="submission" date="2020-09" db="EMBL/GenBank/DDBJ databases">
        <authorList>
            <person name="Sun Q."/>
            <person name="Zhou Y."/>
        </authorList>
    </citation>
    <scope>NUCLEOTIDE SEQUENCE</scope>
    <source>
        <strain evidence="3">CGMCC 1.12919</strain>
    </source>
</reference>
<comment type="caution">
    <text evidence="3">The sequence shown here is derived from an EMBL/GenBank/DDBJ whole genome shotgun (WGS) entry which is preliminary data.</text>
</comment>
<protein>
    <submittedName>
        <fullName evidence="3">Uncharacterized protein</fullName>
    </submittedName>
</protein>
<name>A0A916TWU7_9HYPH</name>
<sequence length="92" mass="9261">MSHRAPTKIIALAAAAASLIALAEPAAAQYRRPYRAPPQPSVQQAPPGMVNIGGRWVSSAWCDATVPSGGGSGGPAGPGSGLCSPGWQQRGR</sequence>
<evidence type="ECO:0000256" key="1">
    <source>
        <dbReference type="SAM" id="MobiDB-lite"/>
    </source>
</evidence>
<organism evidence="3 4">
    <name type="scientific">Chelatococcus reniformis</name>
    <dbReference type="NCBI Taxonomy" id="1494448"/>
    <lineage>
        <taxon>Bacteria</taxon>
        <taxon>Pseudomonadati</taxon>
        <taxon>Pseudomonadota</taxon>
        <taxon>Alphaproteobacteria</taxon>
        <taxon>Hyphomicrobiales</taxon>
        <taxon>Chelatococcaceae</taxon>
        <taxon>Chelatococcus</taxon>
    </lineage>
</organism>
<gene>
    <name evidence="3" type="ORF">GCM10010994_03520</name>
</gene>
<dbReference type="RefSeq" id="WP_188607398.1">
    <property type="nucleotide sequence ID" value="NZ_BMGG01000001.1"/>
</dbReference>
<evidence type="ECO:0000313" key="3">
    <source>
        <dbReference type="EMBL" id="GGC47638.1"/>
    </source>
</evidence>
<keyword evidence="4" id="KW-1185">Reference proteome</keyword>
<feature type="region of interest" description="Disordered" evidence="1">
    <location>
        <begin position="65"/>
        <end position="92"/>
    </location>
</feature>
<dbReference type="EMBL" id="BMGG01000001">
    <property type="protein sequence ID" value="GGC47638.1"/>
    <property type="molecule type" value="Genomic_DNA"/>
</dbReference>
<proteinExistence type="predicted"/>
<reference evidence="3" key="1">
    <citation type="journal article" date="2014" name="Int. J. Syst. Evol. Microbiol.">
        <title>Complete genome sequence of Corynebacterium casei LMG S-19264T (=DSM 44701T), isolated from a smear-ripened cheese.</title>
        <authorList>
            <consortium name="US DOE Joint Genome Institute (JGI-PGF)"/>
            <person name="Walter F."/>
            <person name="Albersmeier A."/>
            <person name="Kalinowski J."/>
            <person name="Ruckert C."/>
        </authorList>
    </citation>
    <scope>NUCLEOTIDE SEQUENCE</scope>
    <source>
        <strain evidence="3">CGMCC 1.12919</strain>
    </source>
</reference>
<dbReference type="AlphaFoldDB" id="A0A916TWU7"/>
<keyword evidence="2" id="KW-0732">Signal</keyword>
<accession>A0A916TWU7</accession>
<feature type="chain" id="PRO_5036733307" evidence="2">
    <location>
        <begin position="24"/>
        <end position="92"/>
    </location>
</feature>
<feature type="signal peptide" evidence="2">
    <location>
        <begin position="1"/>
        <end position="23"/>
    </location>
</feature>
<feature type="compositionally biased region" description="Gly residues" evidence="1">
    <location>
        <begin position="68"/>
        <end position="80"/>
    </location>
</feature>
<evidence type="ECO:0000256" key="2">
    <source>
        <dbReference type="SAM" id="SignalP"/>
    </source>
</evidence>
<dbReference type="Proteomes" id="UP000637002">
    <property type="component" value="Unassembled WGS sequence"/>
</dbReference>
<evidence type="ECO:0000313" key="4">
    <source>
        <dbReference type="Proteomes" id="UP000637002"/>
    </source>
</evidence>